<feature type="compositionally biased region" description="Basic and acidic residues" evidence="1">
    <location>
        <begin position="213"/>
        <end position="223"/>
    </location>
</feature>
<feature type="compositionally biased region" description="Basic residues" evidence="1">
    <location>
        <begin position="37"/>
        <end position="47"/>
    </location>
</feature>
<comment type="caution">
    <text evidence="2">The sequence shown here is derived from an EMBL/GenBank/DDBJ whole genome shotgun (WGS) entry which is preliminary data.</text>
</comment>
<organism evidence="2 3">
    <name type="scientific">Dioscorea zingiberensis</name>
    <dbReference type="NCBI Taxonomy" id="325984"/>
    <lineage>
        <taxon>Eukaryota</taxon>
        <taxon>Viridiplantae</taxon>
        <taxon>Streptophyta</taxon>
        <taxon>Embryophyta</taxon>
        <taxon>Tracheophyta</taxon>
        <taxon>Spermatophyta</taxon>
        <taxon>Magnoliopsida</taxon>
        <taxon>Liliopsida</taxon>
        <taxon>Dioscoreales</taxon>
        <taxon>Dioscoreaceae</taxon>
        <taxon>Dioscorea</taxon>
    </lineage>
</organism>
<gene>
    <name evidence="2" type="ORF">J5N97_022119</name>
</gene>
<accession>A0A9D5HAI7</accession>
<reference evidence="2" key="1">
    <citation type="submission" date="2021-03" db="EMBL/GenBank/DDBJ databases">
        <authorList>
            <person name="Li Z."/>
            <person name="Yang C."/>
        </authorList>
    </citation>
    <scope>NUCLEOTIDE SEQUENCE</scope>
    <source>
        <strain evidence="2">Dzin_1.0</strain>
        <tissue evidence="2">Leaf</tissue>
    </source>
</reference>
<evidence type="ECO:0000256" key="1">
    <source>
        <dbReference type="SAM" id="MobiDB-lite"/>
    </source>
</evidence>
<dbReference type="AlphaFoldDB" id="A0A9D5HAI7"/>
<feature type="region of interest" description="Disordered" evidence="1">
    <location>
        <begin position="1"/>
        <end position="253"/>
    </location>
</feature>
<proteinExistence type="predicted"/>
<feature type="compositionally biased region" description="Basic and acidic residues" evidence="1">
    <location>
        <begin position="162"/>
        <end position="173"/>
    </location>
</feature>
<dbReference type="OrthoDB" id="10653487at2759"/>
<feature type="compositionally biased region" description="Acidic residues" evidence="1">
    <location>
        <begin position="102"/>
        <end position="114"/>
    </location>
</feature>
<feature type="compositionally biased region" description="Basic and acidic residues" evidence="1">
    <location>
        <begin position="115"/>
        <end position="128"/>
    </location>
</feature>
<feature type="compositionally biased region" description="Basic and acidic residues" evidence="1">
    <location>
        <begin position="138"/>
        <end position="150"/>
    </location>
</feature>
<protein>
    <submittedName>
        <fullName evidence="2">Uncharacterized protein</fullName>
    </submittedName>
</protein>
<dbReference type="EMBL" id="JAGGNH010000006">
    <property type="protein sequence ID" value="KAJ0969242.1"/>
    <property type="molecule type" value="Genomic_DNA"/>
</dbReference>
<sequence length="296" mass="32032">MGCSASKVAAAAEAEADNQGDRPISQPIRRRIEEIRRRRQWRNRRKNSILSTTELLGADEEPDYDTHADGSLSSGDGGKGSHLGSAGSQDSIEVGAQPAEETKEEGEEKEEVIEVGERSPETKEEEVGLTKVSPETAGAKDEKREEEVRTGKVSPPETSGAAEEKVEGVREPSPETGGATEEEEVESPSFRIYFVQNAADSDESVNSSSKYQKKNDEKVKEDSDSSGTSTSPHSQAMQGNDMKSPKKEIGKRLKALTKAPSKVYCFLHCYNLNHVSSPASSATDHHSPRLLTGNAS</sequence>
<feature type="region of interest" description="Disordered" evidence="1">
    <location>
        <begin position="276"/>
        <end position="296"/>
    </location>
</feature>
<evidence type="ECO:0000313" key="3">
    <source>
        <dbReference type="Proteomes" id="UP001085076"/>
    </source>
</evidence>
<keyword evidence="3" id="KW-1185">Reference proteome</keyword>
<dbReference type="Proteomes" id="UP001085076">
    <property type="component" value="Miscellaneous, Linkage group lg06"/>
</dbReference>
<evidence type="ECO:0000313" key="2">
    <source>
        <dbReference type="EMBL" id="KAJ0969242.1"/>
    </source>
</evidence>
<reference evidence="2" key="2">
    <citation type="journal article" date="2022" name="Hortic Res">
        <title>The genome of Dioscorea zingiberensis sheds light on the biosynthesis, origin and evolution of the medicinally important diosgenin saponins.</title>
        <authorList>
            <person name="Li Y."/>
            <person name="Tan C."/>
            <person name="Li Z."/>
            <person name="Guo J."/>
            <person name="Li S."/>
            <person name="Chen X."/>
            <person name="Wang C."/>
            <person name="Dai X."/>
            <person name="Yang H."/>
            <person name="Song W."/>
            <person name="Hou L."/>
            <person name="Xu J."/>
            <person name="Tong Z."/>
            <person name="Xu A."/>
            <person name="Yuan X."/>
            <person name="Wang W."/>
            <person name="Yang Q."/>
            <person name="Chen L."/>
            <person name="Sun Z."/>
            <person name="Wang K."/>
            <person name="Pan B."/>
            <person name="Chen J."/>
            <person name="Bao Y."/>
            <person name="Liu F."/>
            <person name="Qi X."/>
            <person name="Gang D.R."/>
            <person name="Wen J."/>
            <person name="Li J."/>
        </authorList>
    </citation>
    <scope>NUCLEOTIDE SEQUENCE</scope>
    <source>
        <strain evidence="2">Dzin_1.0</strain>
    </source>
</reference>
<name>A0A9D5HAI7_9LILI</name>